<reference evidence="4 5" key="1">
    <citation type="submission" date="2013-11" db="EMBL/GenBank/DDBJ databases">
        <title>The Genome Sequence of Plasmodium yoelii 17X.</title>
        <authorList>
            <consortium name="The Broad Institute Genomics Platform"/>
            <consortium name="The Broad Institute Genome Sequencing Center for Infectious Disease"/>
            <person name="Neafsey D."/>
            <person name="Adams J."/>
            <person name="Walker B."/>
            <person name="Young S.K."/>
            <person name="Zeng Q."/>
            <person name="Gargeya S."/>
            <person name="Fitzgerald M."/>
            <person name="Haas B."/>
            <person name="Abouelleil A."/>
            <person name="Alvarado L."/>
            <person name="Chapman S.B."/>
            <person name="Gainer-Dewar J."/>
            <person name="Goldberg J."/>
            <person name="Griggs A."/>
            <person name="Gujja S."/>
            <person name="Hansen M."/>
            <person name="Howarth C."/>
            <person name="Imamovic A."/>
            <person name="Ireland A."/>
            <person name="Larimer J."/>
            <person name="McCowan C."/>
            <person name="Murphy C."/>
            <person name="Pearson M."/>
            <person name="Poon T.W."/>
            <person name="Priest M."/>
            <person name="Roberts A."/>
            <person name="Saif S."/>
            <person name="Shea T."/>
            <person name="Sykes S."/>
            <person name="Wortman J."/>
            <person name="Nusbaum C."/>
            <person name="Birren B."/>
        </authorList>
    </citation>
    <scope>NUCLEOTIDE SEQUENCE [LARGE SCALE GENOMIC DNA]</scope>
    <source>
        <strain evidence="4 5">17X</strain>
    </source>
</reference>
<feature type="coiled-coil region" evidence="1">
    <location>
        <begin position="169"/>
        <end position="235"/>
    </location>
</feature>
<feature type="region of interest" description="Disordered" evidence="2">
    <location>
        <begin position="235"/>
        <end position="254"/>
    </location>
</feature>
<dbReference type="Pfam" id="PF06022">
    <property type="entry name" value="Cir_Bir_Yir"/>
    <property type="match status" value="1"/>
</dbReference>
<evidence type="ECO:0000256" key="1">
    <source>
        <dbReference type="SAM" id="Coils"/>
    </source>
</evidence>
<dbReference type="EMBL" id="KI635800">
    <property type="protein sequence ID" value="ETB57367.1"/>
    <property type="molecule type" value="Genomic_DNA"/>
</dbReference>
<organism evidence="4 5">
    <name type="scientific">Plasmodium yoelii 17X</name>
    <dbReference type="NCBI Taxonomy" id="1323249"/>
    <lineage>
        <taxon>Eukaryota</taxon>
        <taxon>Sar</taxon>
        <taxon>Alveolata</taxon>
        <taxon>Apicomplexa</taxon>
        <taxon>Aconoidasida</taxon>
        <taxon>Haemosporida</taxon>
        <taxon>Plasmodiidae</taxon>
        <taxon>Plasmodium</taxon>
        <taxon>Plasmodium (Vinckeia)</taxon>
    </lineage>
</organism>
<evidence type="ECO:0000256" key="3">
    <source>
        <dbReference type="SAM" id="Phobius"/>
    </source>
</evidence>
<keyword evidence="5" id="KW-1185">Reference proteome</keyword>
<gene>
    <name evidence="4" type="ORF">YYC_04793</name>
</gene>
<sequence length="325" mass="37803">CKRFKNVREWISDELKVKENHEIKDYTLLNNVCNNNNFLNNSCNNNNFKSELDRISAGCLYLLDEFIKDCGLVPPPARNNINIVDYILIWLSYMLNLGKSEEEEDNITGFYITYINICDKYNTGINGFTDYESYRGLIDTKLDLLYMDSNIVSKFYKAFKSLCEMYNELDDENNDCNKYLEDNNEFLKEYELNEDTSITENNYYIQLLSTLSNDYDNLKNECKNAQERKLKATTEMDTPQDGIESTEGTVETEETGQIGEIGQNYDATSSSSSIVSKLIPVVLIFAAISIFLGISYKYSLFGFRKRFKKQQIREKIKNIKKKMNH</sequence>
<feature type="transmembrane region" description="Helical" evidence="3">
    <location>
        <begin position="278"/>
        <end position="299"/>
    </location>
</feature>
<evidence type="ECO:0000313" key="5">
    <source>
        <dbReference type="Proteomes" id="UP000018538"/>
    </source>
</evidence>
<keyword evidence="3" id="KW-0472">Membrane</keyword>
<feature type="compositionally biased region" description="Low complexity" evidence="2">
    <location>
        <begin position="242"/>
        <end position="254"/>
    </location>
</feature>
<evidence type="ECO:0008006" key="6">
    <source>
        <dbReference type="Google" id="ProtNLM"/>
    </source>
</evidence>
<keyword evidence="3" id="KW-0812">Transmembrane</keyword>
<evidence type="ECO:0000256" key="2">
    <source>
        <dbReference type="SAM" id="MobiDB-lite"/>
    </source>
</evidence>
<dbReference type="AlphaFoldDB" id="V7PF26"/>
<keyword evidence="3" id="KW-1133">Transmembrane helix</keyword>
<feature type="non-terminal residue" evidence="4">
    <location>
        <position position="1"/>
    </location>
</feature>
<name>V7PF26_PLAYE</name>
<dbReference type="InterPro" id="IPR006477">
    <property type="entry name" value="Yir_bir_cir"/>
</dbReference>
<evidence type="ECO:0000313" key="4">
    <source>
        <dbReference type="EMBL" id="ETB57367.1"/>
    </source>
</evidence>
<protein>
    <recommendedName>
        <fullName evidence="6">YIR protein</fullName>
    </recommendedName>
</protein>
<dbReference type="Proteomes" id="UP000018538">
    <property type="component" value="Unassembled WGS sequence"/>
</dbReference>
<keyword evidence="1" id="KW-0175">Coiled coil</keyword>
<dbReference type="NCBIfam" id="TIGR01590">
    <property type="entry name" value="yir-bir-cir_Pla"/>
    <property type="match status" value="1"/>
</dbReference>
<accession>V7PF26</accession>
<proteinExistence type="predicted"/>